<feature type="chain" id="PRO_5024407634" evidence="1">
    <location>
        <begin position="28"/>
        <end position="377"/>
    </location>
</feature>
<dbReference type="SUPFAM" id="SSF55486">
    <property type="entry name" value="Metalloproteases ('zincins'), catalytic domain"/>
    <property type="match status" value="1"/>
</dbReference>
<organism evidence="2 3">
    <name type="scientific">Hymenobacter jeollabukensis</name>
    <dbReference type="NCBI Taxonomy" id="2025313"/>
    <lineage>
        <taxon>Bacteria</taxon>
        <taxon>Pseudomonadati</taxon>
        <taxon>Bacteroidota</taxon>
        <taxon>Cytophagia</taxon>
        <taxon>Cytophagales</taxon>
        <taxon>Hymenobacteraceae</taxon>
        <taxon>Hymenobacter</taxon>
    </lineage>
</organism>
<name>A0A5R8WQN7_9BACT</name>
<dbReference type="Proteomes" id="UP000305517">
    <property type="component" value="Unassembled WGS sequence"/>
</dbReference>
<feature type="signal peptide" evidence="1">
    <location>
        <begin position="1"/>
        <end position="27"/>
    </location>
</feature>
<evidence type="ECO:0000256" key="1">
    <source>
        <dbReference type="SAM" id="SignalP"/>
    </source>
</evidence>
<comment type="caution">
    <text evidence="2">The sequence shown here is derived from an EMBL/GenBank/DDBJ whole genome shotgun (WGS) entry which is preliminary data.</text>
</comment>
<dbReference type="OrthoDB" id="3965347at2"/>
<dbReference type="EMBL" id="VAJM01000005">
    <property type="protein sequence ID" value="TLM92419.1"/>
    <property type="molecule type" value="Genomic_DNA"/>
</dbReference>
<accession>A0A5R8WQN7</accession>
<keyword evidence="3" id="KW-1185">Reference proteome</keyword>
<evidence type="ECO:0000313" key="2">
    <source>
        <dbReference type="EMBL" id="TLM92419.1"/>
    </source>
</evidence>
<dbReference type="AlphaFoldDB" id="A0A5R8WQN7"/>
<dbReference type="NCBIfam" id="TIGR04183">
    <property type="entry name" value="Por_Secre_tail"/>
    <property type="match status" value="1"/>
</dbReference>
<dbReference type="InterPro" id="IPR026444">
    <property type="entry name" value="Secre_tail"/>
</dbReference>
<gene>
    <name evidence="2" type="ORF">FDY95_13400</name>
</gene>
<sequence length="377" mass="40118">MMLSVSTGPRRMLALLFGFLWAIAAQAQAPAATSLRVLYSCRENPPSAIRGAVASSLSAAKPTVIPEVRLVYLVPSDRTLNSSYAVAIANAGRVLKQWYQGQLGNTRTFDLHTPAVDVVQSTHPVAWYQSNGGNGFAQFYYNAAQDVFAAIGGGYNDPNYVYAIYIDAESACGQCGGCGGSGVLVVGSNDLKGLVGQPSIRYCATDPAPVQYPPCRWVGGLGHELGHSFGLPHPPGCDQGLPTCDYNDIMWVGYAAYPATYLNTAELATLNQSPFFKAQSPFASGLASCNNLLLGSRPQQLAAPEVTPNPAHDLLTVRWPTPLTAPTTLVLADALGRPQRRYAITQGSAQSVLDVQGLPAGVYVLRYGHLSQKLLLQ</sequence>
<proteinExistence type="predicted"/>
<evidence type="ECO:0000313" key="3">
    <source>
        <dbReference type="Proteomes" id="UP000305517"/>
    </source>
</evidence>
<reference evidence="2 3" key="1">
    <citation type="submission" date="2019-05" db="EMBL/GenBank/DDBJ databases">
        <title>Hymenobacter edaphi sp. nov., isolated from abandoned arsenic-contaminated farmland soil.</title>
        <authorList>
            <person name="Nie L."/>
        </authorList>
    </citation>
    <scope>NUCLEOTIDE SEQUENCE [LARGE SCALE GENOMIC DNA]</scope>
    <source>
        <strain evidence="2 3">1-3-3-8</strain>
    </source>
</reference>
<keyword evidence="1" id="KW-0732">Signal</keyword>
<protein>
    <submittedName>
        <fullName evidence="2">T9SS type A sorting domain-containing protein</fullName>
    </submittedName>
</protein>